<evidence type="ECO:0000256" key="3">
    <source>
        <dbReference type="ARBA" id="ARBA00022840"/>
    </source>
</evidence>
<name>L1JFS2_GUITC</name>
<evidence type="ECO:0000256" key="6">
    <source>
        <dbReference type="SAM" id="MobiDB-lite"/>
    </source>
</evidence>
<dbReference type="InterPro" id="IPR000595">
    <property type="entry name" value="cNMP-bd_dom"/>
</dbReference>
<dbReference type="Proteomes" id="UP000011087">
    <property type="component" value="Unassembled WGS sequence"/>
</dbReference>
<dbReference type="SUPFAM" id="SSF51206">
    <property type="entry name" value="cAMP-binding domain-like"/>
    <property type="match status" value="1"/>
</dbReference>
<dbReference type="STRING" id="905079.L1JFS2"/>
<dbReference type="PROSITE" id="PS50011">
    <property type="entry name" value="PROTEIN_KINASE_DOM"/>
    <property type="match status" value="1"/>
</dbReference>
<keyword evidence="2 5" id="KW-0547">Nucleotide-binding</keyword>
<dbReference type="InterPro" id="IPR011009">
    <property type="entry name" value="Kinase-like_dom_sf"/>
</dbReference>
<dbReference type="PROSITE" id="PS00888">
    <property type="entry name" value="CNMP_BINDING_1"/>
    <property type="match status" value="1"/>
</dbReference>
<dbReference type="EMBL" id="JH992992">
    <property type="protein sequence ID" value="EKX46994.1"/>
    <property type="molecule type" value="Genomic_DNA"/>
</dbReference>
<keyword evidence="1" id="KW-0140">cGMP</keyword>
<dbReference type="GO" id="GO:0005524">
    <property type="term" value="F:ATP binding"/>
    <property type="evidence" value="ECO:0007669"/>
    <property type="project" value="UniProtKB-UniRule"/>
</dbReference>
<evidence type="ECO:0000313" key="9">
    <source>
        <dbReference type="EMBL" id="EKX46994.1"/>
    </source>
</evidence>
<dbReference type="InterPro" id="IPR000719">
    <property type="entry name" value="Prot_kinase_dom"/>
</dbReference>
<dbReference type="InterPro" id="IPR014710">
    <property type="entry name" value="RmlC-like_jellyroll"/>
</dbReference>
<dbReference type="OMA" id="MKDERYT"/>
<evidence type="ECO:0000259" key="8">
    <source>
        <dbReference type="PROSITE" id="PS50042"/>
    </source>
</evidence>
<dbReference type="Gene3D" id="3.30.200.20">
    <property type="entry name" value="Phosphorylase Kinase, domain 1"/>
    <property type="match status" value="1"/>
</dbReference>
<evidence type="ECO:0000256" key="4">
    <source>
        <dbReference type="ARBA" id="ARBA00022992"/>
    </source>
</evidence>
<reference evidence="10" key="3">
    <citation type="submission" date="2015-06" db="UniProtKB">
        <authorList>
            <consortium name="EnsemblProtists"/>
        </authorList>
    </citation>
    <scope>IDENTIFICATION</scope>
</reference>
<feature type="domain" description="Protein kinase" evidence="7">
    <location>
        <begin position="12"/>
        <end position="275"/>
    </location>
</feature>
<evidence type="ECO:0000313" key="10">
    <source>
        <dbReference type="EnsemblProtists" id="EKX46994"/>
    </source>
</evidence>
<evidence type="ECO:0000259" key="7">
    <source>
        <dbReference type="PROSITE" id="PS50011"/>
    </source>
</evidence>
<organism evidence="9">
    <name type="scientific">Guillardia theta (strain CCMP2712)</name>
    <name type="common">Cryptophyte</name>
    <dbReference type="NCBI Taxonomy" id="905079"/>
    <lineage>
        <taxon>Eukaryota</taxon>
        <taxon>Cryptophyceae</taxon>
        <taxon>Pyrenomonadales</taxon>
        <taxon>Geminigeraceae</taxon>
        <taxon>Guillardia</taxon>
    </lineage>
</organism>
<dbReference type="CDD" id="cd00038">
    <property type="entry name" value="CAP_ED"/>
    <property type="match status" value="1"/>
</dbReference>
<dbReference type="AlphaFoldDB" id="L1JFS2"/>
<dbReference type="FunFam" id="1.10.510.10:FF:000571">
    <property type="entry name" value="Maternal embryonic leucine zipper kinase"/>
    <property type="match status" value="1"/>
</dbReference>
<dbReference type="GO" id="GO:0004672">
    <property type="term" value="F:protein kinase activity"/>
    <property type="evidence" value="ECO:0007669"/>
    <property type="project" value="InterPro"/>
</dbReference>
<accession>L1JFS2</accession>
<dbReference type="InterPro" id="IPR017441">
    <property type="entry name" value="Protein_kinase_ATP_BS"/>
</dbReference>
<dbReference type="Pfam" id="PF00027">
    <property type="entry name" value="cNMP_binding"/>
    <property type="match status" value="1"/>
</dbReference>
<dbReference type="PROSITE" id="PS00108">
    <property type="entry name" value="PROTEIN_KINASE_ST"/>
    <property type="match status" value="1"/>
</dbReference>
<dbReference type="Gene3D" id="2.60.120.10">
    <property type="entry name" value="Jelly Rolls"/>
    <property type="match status" value="1"/>
</dbReference>
<dbReference type="InterPro" id="IPR018488">
    <property type="entry name" value="cNMP-bd_CS"/>
</dbReference>
<dbReference type="PROSITE" id="PS00107">
    <property type="entry name" value="PROTEIN_KINASE_ATP"/>
    <property type="match status" value="1"/>
</dbReference>
<dbReference type="eggNOG" id="KOG0032">
    <property type="taxonomic scope" value="Eukaryota"/>
</dbReference>
<dbReference type="Gene3D" id="1.10.510.10">
    <property type="entry name" value="Transferase(Phosphotransferase) domain 1"/>
    <property type="match status" value="1"/>
</dbReference>
<evidence type="ECO:0000256" key="2">
    <source>
        <dbReference type="ARBA" id="ARBA00022741"/>
    </source>
</evidence>
<dbReference type="SMART" id="SM00100">
    <property type="entry name" value="cNMP"/>
    <property type="match status" value="1"/>
</dbReference>
<feature type="domain" description="Cyclic nucleotide-binding" evidence="8">
    <location>
        <begin position="303"/>
        <end position="433"/>
    </location>
</feature>
<dbReference type="HOGENOM" id="CLU_531522_0_0_1"/>
<dbReference type="KEGG" id="gtt:GUITHDRAFT_86594"/>
<feature type="binding site" evidence="5">
    <location>
        <position position="41"/>
    </location>
    <ligand>
        <name>ATP</name>
        <dbReference type="ChEBI" id="CHEBI:30616"/>
    </ligand>
</feature>
<protein>
    <recommendedName>
        <fullName evidence="12">cGMP-dependent protein kinase</fullName>
    </recommendedName>
</protein>
<dbReference type="SMART" id="SM00220">
    <property type="entry name" value="S_TKc"/>
    <property type="match status" value="1"/>
</dbReference>
<evidence type="ECO:0000256" key="1">
    <source>
        <dbReference type="ARBA" id="ARBA00022535"/>
    </source>
</evidence>
<dbReference type="PANTHER" id="PTHR24347">
    <property type="entry name" value="SERINE/THREONINE-PROTEIN KINASE"/>
    <property type="match status" value="1"/>
</dbReference>
<dbReference type="SUPFAM" id="SSF56112">
    <property type="entry name" value="Protein kinase-like (PK-like)"/>
    <property type="match status" value="1"/>
</dbReference>
<keyword evidence="11" id="KW-1185">Reference proteome</keyword>
<dbReference type="EnsemblProtists" id="EKX46994">
    <property type="protein sequence ID" value="EKX46994"/>
    <property type="gene ID" value="GUITHDRAFT_86594"/>
</dbReference>
<dbReference type="PROSITE" id="PS50042">
    <property type="entry name" value="CNMP_BINDING_3"/>
    <property type="match status" value="1"/>
</dbReference>
<keyword evidence="3 5" id="KW-0067">ATP-binding</keyword>
<feature type="region of interest" description="Disordered" evidence="6">
    <location>
        <begin position="437"/>
        <end position="477"/>
    </location>
</feature>
<dbReference type="GO" id="GO:0030553">
    <property type="term" value="F:cGMP binding"/>
    <property type="evidence" value="ECO:0007669"/>
    <property type="project" value="UniProtKB-KW"/>
</dbReference>
<proteinExistence type="predicted"/>
<dbReference type="GeneID" id="17303497"/>
<keyword evidence="4" id="KW-0142">cGMP-binding</keyword>
<dbReference type="PaxDb" id="55529-EKX46994"/>
<dbReference type="InterPro" id="IPR008271">
    <property type="entry name" value="Ser/Thr_kinase_AS"/>
</dbReference>
<reference evidence="11" key="2">
    <citation type="submission" date="2012-11" db="EMBL/GenBank/DDBJ databases">
        <authorList>
            <person name="Kuo A."/>
            <person name="Curtis B.A."/>
            <person name="Tanifuji G."/>
            <person name="Burki F."/>
            <person name="Gruber A."/>
            <person name="Irimia M."/>
            <person name="Maruyama S."/>
            <person name="Arias M.C."/>
            <person name="Ball S.G."/>
            <person name="Gile G.H."/>
            <person name="Hirakawa Y."/>
            <person name="Hopkins J.F."/>
            <person name="Rensing S.A."/>
            <person name="Schmutz J."/>
            <person name="Symeonidi A."/>
            <person name="Elias M."/>
            <person name="Eveleigh R.J."/>
            <person name="Herman E.K."/>
            <person name="Klute M.J."/>
            <person name="Nakayama T."/>
            <person name="Obornik M."/>
            <person name="Reyes-Prieto A."/>
            <person name="Armbrust E.V."/>
            <person name="Aves S.J."/>
            <person name="Beiko R.G."/>
            <person name="Coutinho P."/>
            <person name="Dacks J.B."/>
            <person name="Durnford D.G."/>
            <person name="Fast N.M."/>
            <person name="Green B.R."/>
            <person name="Grisdale C."/>
            <person name="Hempe F."/>
            <person name="Henrissat B."/>
            <person name="Hoppner M.P."/>
            <person name="Ishida K.-I."/>
            <person name="Kim E."/>
            <person name="Koreny L."/>
            <person name="Kroth P.G."/>
            <person name="Liu Y."/>
            <person name="Malik S.-B."/>
            <person name="Maier U.G."/>
            <person name="McRose D."/>
            <person name="Mock T."/>
            <person name="Neilson J.A."/>
            <person name="Onodera N.T."/>
            <person name="Poole A.M."/>
            <person name="Pritham E.J."/>
            <person name="Richards T.A."/>
            <person name="Rocap G."/>
            <person name="Roy S.W."/>
            <person name="Sarai C."/>
            <person name="Schaack S."/>
            <person name="Shirato S."/>
            <person name="Slamovits C.H."/>
            <person name="Spencer D.F."/>
            <person name="Suzuki S."/>
            <person name="Worden A.Z."/>
            <person name="Zauner S."/>
            <person name="Barry K."/>
            <person name="Bell C."/>
            <person name="Bharti A.K."/>
            <person name="Crow J.A."/>
            <person name="Grimwood J."/>
            <person name="Kramer R."/>
            <person name="Lindquist E."/>
            <person name="Lucas S."/>
            <person name="Salamov A."/>
            <person name="McFadden G.I."/>
            <person name="Lane C.E."/>
            <person name="Keeling P.J."/>
            <person name="Gray M.W."/>
            <person name="Grigoriev I.V."/>
            <person name="Archibald J.M."/>
        </authorList>
    </citation>
    <scope>NUCLEOTIDE SEQUENCE</scope>
    <source>
        <strain evidence="11">CCMP2712</strain>
    </source>
</reference>
<evidence type="ECO:0008006" key="12">
    <source>
        <dbReference type="Google" id="ProtNLM"/>
    </source>
</evidence>
<reference evidence="9 11" key="1">
    <citation type="journal article" date="2012" name="Nature">
        <title>Algal genomes reveal evolutionary mosaicism and the fate of nucleomorphs.</title>
        <authorList>
            <consortium name="DOE Joint Genome Institute"/>
            <person name="Curtis B.A."/>
            <person name="Tanifuji G."/>
            <person name="Burki F."/>
            <person name="Gruber A."/>
            <person name="Irimia M."/>
            <person name="Maruyama S."/>
            <person name="Arias M.C."/>
            <person name="Ball S.G."/>
            <person name="Gile G.H."/>
            <person name="Hirakawa Y."/>
            <person name="Hopkins J.F."/>
            <person name="Kuo A."/>
            <person name="Rensing S.A."/>
            <person name="Schmutz J."/>
            <person name="Symeonidi A."/>
            <person name="Elias M."/>
            <person name="Eveleigh R.J."/>
            <person name="Herman E.K."/>
            <person name="Klute M.J."/>
            <person name="Nakayama T."/>
            <person name="Obornik M."/>
            <person name="Reyes-Prieto A."/>
            <person name="Armbrust E.V."/>
            <person name="Aves S.J."/>
            <person name="Beiko R.G."/>
            <person name="Coutinho P."/>
            <person name="Dacks J.B."/>
            <person name="Durnford D.G."/>
            <person name="Fast N.M."/>
            <person name="Green B.R."/>
            <person name="Grisdale C.J."/>
            <person name="Hempel F."/>
            <person name="Henrissat B."/>
            <person name="Hoppner M.P."/>
            <person name="Ishida K."/>
            <person name="Kim E."/>
            <person name="Koreny L."/>
            <person name="Kroth P.G."/>
            <person name="Liu Y."/>
            <person name="Malik S.B."/>
            <person name="Maier U.G."/>
            <person name="McRose D."/>
            <person name="Mock T."/>
            <person name="Neilson J.A."/>
            <person name="Onodera N.T."/>
            <person name="Poole A.M."/>
            <person name="Pritham E.J."/>
            <person name="Richards T.A."/>
            <person name="Rocap G."/>
            <person name="Roy S.W."/>
            <person name="Sarai C."/>
            <person name="Schaack S."/>
            <person name="Shirato S."/>
            <person name="Slamovits C.H."/>
            <person name="Spencer D.F."/>
            <person name="Suzuki S."/>
            <person name="Worden A.Z."/>
            <person name="Zauner S."/>
            <person name="Barry K."/>
            <person name="Bell C."/>
            <person name="Bharti A.K."/>
            <person name="Crow J.A."/>
            <person name="Grimwood J."/>
            <person name="Kramer R."/>
            <person name="Lindquist E."/>
            <person name="Lucas S."/>
            <person name="Salamov A."/>
            <person name="McFadden G.I."/>
            <person name="Lane C.E."/>
            <person name="Keeling P.J."/>
            <person name="Gray M.W."/>
            <person name="Grigoriev I.V."/>
            <person name="Archibald J.M."/>
        </authorList>
    </citation>
    <scope>NUCLEOTIDE SEQUENCE</scope>
    <source>
        <strain evidence="9 11">CCMP2712</strain>
    </source>
</reference>
<dbReference type="InterPro" id="IPR018490">
    <property type="entry name" value="cNMP-bd_dom_sf"/>
</dbReference>
<dbReference type="RefSeq" id="XP_005833974.1">
    <property type="nucleotide sequence ID" value="XM_005833917.1"/>
</dbReference>
<dbReference type="CDD" id="cd05117">
    <property type="entry name" value="STKc_CAMK"/>
    <property type="match status" value="1"/>
</dbReference>
<dbReference type="OrthoDB" id="40902at2759"/>
<evidence type="ECO:0000313" key="11">
    <source>
        <dbReference type="Proteomes" id="UP000011087"/>
    </source>
</evidence>
<sequence length="513" mass="57472">MAILSRGIHRTYEVGRTLGKGSFATVKEGRHRDKGTLVAIKIVDKWMNSFHQSSLEQEIQTMMKVSHPNCLRLHEVYDQCEKTYLILDLATGGTVMDRIIALDFFSEKQAAKVTRDVLNAVEYLHNIGITHRDLKPENLLYASNDPESKYYDTVKVADFGLSKYMGENVSMKTTCGTPNYMAPEVLNSDGFDGYGPEVDIWSVGVIIYTMLCGFQPFFEFSTAALFQQIMKAEYSFLSPYWDQVSKEAKDLISKMLVVDRSKRLTAMQCLNHIWFDQAYSNDSVVSTLHGSLHTFLLVRKLPIFDNIDPKLQQEVINMLKPKQVPWGEKVIQSGEVADCMYFIQSGSVSVMVDGNEIDRLGAGDFFGEVALTVSELRTADVISLGAQSGTRTNVASSTRNPTELLQFMRSDFEQILAKFPVLQTRMLEVSQKRVRRAISSRRPSESLSPSNHNPSRTASSESEHVFSGSSDCSPVLSPVSVSPVSAPDLELEAIKFKKGKSKVWKKTKGCIQQ</sequence>
<dbReference type="Pfam" id="PF00069">
    <property type="entry name" value="Pkinase"/>
    <property type="match status" value="1"/>
</dbReference>
<dbReference type="PROSITE" id="PS00889">
    <property type="entry name" value="CNMP_BINDING_2"/>
    <property type="match status" value="1"/>
</dbReference>
<gene>
    <name evidence="9" type="ORF">GUITHDRAFT_86594</name>
</gene>
<evidence type="ECO:0000256" key="5">
    <source>
        <dbReference type="PROSITE-ProRule" id="PRU10141"/>
    </source>
</evidence>
<feature type="compositionally biased region" description="Low complexity" evidence="6">
    <location>
        <begin position="465"/>
        <end position="477"/>
    </location>
</feature>